<reference evidence="1" key="1">
    <citation type="journal article" date="2019" name="bioRxiv">
        <title>The Genome of the Zebra Mussel, Dreissena polymorpha: A Resource for Invasive Species Research.</title>
        <authorList>
            <person name="McCartney M.A."/>
            <person name="Auch B."/>
            <person name="Kono T."/>
            <person name="Mallez S."/>
            <person name="Zhang Y."/>
            <person name="Obille A."/>
            <person name="Becker A."/>
            <person name="Abrahante J.E."/>
            <person name="Garbe J."/>
            <person name="Badalamenti J.P."/>
            <person name="Herman A."/>
            <person name="Mangelson H."/>
            <person name="Liachko I."/>
            <person name="Sullivan S."/>
            <person name="Sone E.D."/>
            <person name="Koren S."/>
            <person name="Silverstein K.A.T."/>
            <person name="Beckman K.B."/>
            <person name="Gohl D.M."/>
        </authorList>
    </citation>
    <scope>NUCLEOTIDE SEQUENCE</scope>
    <source>
        <strain evidence="1">Duluth1</strain>
        <tissue evidence="1">Whole animal</tissue>
    </source>
</reference>
<dbReference type="EMBL" id="JAIWYP010000005">
    <property type="protein sequence ID" value="KAH3823415.1"/>
    <property type="molecule type" value="Genomic_DNA"/>
</dbReference>
<organism evidence="1 2">
    <name type="scientific">Dreissena polymorpha</name>
    <name type="common">Zebra mussel</name>
    <name type="synonym">Mytilus polymorpha</name>
    <dbReference type="NCBI Taxonomy" id="45954"/>
    <lineage>
        <taxon>Eukaryota</taxon>
        <taxon>Metazoa</taxon>
        <taxon>Spiralia</taxon>
        <taxon>Lophotrochozoa</taxon>
        <taxon>Mollusca</taxon>
        <taxon>Bivalvia</taxon>
        <taxon>Autobranchia</taxon>
        <taxon>Heteroconchia</taxon>
        <taxon>Euheterodonta</taxon>
        <taxon>Imparidentia</taxon>
        <taxon>Neoheterodontei</taxon>
        <taxon>Myida</taxon>
        <taxon>Dreissenoidea</taxon>
        <taxon>Dreissenidae</taxon>
        <taxon>Dreissena</taxon>
    </lineage>
</organism>
<name>A0A9D4JSW7_DREPO</name>
<evidence type="ECO:0000313" key="1">
    <source>
        <dbReference type="EMBL" id="KAH3823415.1"/>
    </source>
</evidence>
<reference evidence="1" key="2">
    <citation type="submission" date="2020-11" db="EMBL/GenBank/DDBJ databases">
        <authorList>
            <person name="McCartney M.A."/>
            <person name="Auch B."/>
            <person name="Kono T."/>
            <person name="Mallez S."/>
            <person name="Becker A."/>
            <person name="Gohl D.M."/>
            <person name="Silverstein K.A.T."/>
            <person name="Koren S."/>
            <person name="Bechman K.B."/>
            <person name="Herman A."/>
            <person name="Abrahante J.E."/>
            <person name="Garbe J."/>
        </authorList>
    </citation>
    <scope>NUCLEOTIDE SEQUENCE</scope>
    <source>
        <strain evidence="1">Duluth1</strain>
        <tissue evidence="1">Whole animal</tissue>
    </source>
</reference>
<comment type="caution">
    <text evidence="1">The sequence shown here is derived from an EMBL/GenBank/DDBJ whole genome shotgun (WGS) entry which is preliminary data.</text>
</comment>
<dbReference type="Proteomes" id="UP000828390">
    <property type="component" value="Unassembled WGS sequence"/>
</dbReference>
<protein>
    <submittedName>
        <fullName evidence="1">Uncharacterized protein</fullName>
    </submittedName>
</protein>
<keyword evidence="2" id="KW-1185">Reference proteome</keyword>
<evidence type="ECO:0000313" key="2">
    <source>
        <dbReference type="Proteomes" id="UP000828390"/>
    </source>
</evidence>
<dbReference type="AlphaFoldDB" id="A0A9D4JSW7"/>
<proteinExistence type="predicted"/>
<gene>
    <name evidence="1" type="ORF">DPMN_125214</name>
</gene>
<sequence>MNDRLCSAHFVDGLYNKNKPVPSVFTIQDREKRFKTTKTWAPRVSDYIQGVEYLSGSAVRAQTWAPRTYTPRVSGSSKDVEFLNRSAVKAQTCSPRQRYLGSKSQRF</sequence>
<accession>A0A9D4JSW7</accession>